<gene>
    <name evidence="1" type="ORF">LTR24_009051</name>
</gene>
<dbReference type="Gene3D" id="3.30.40.10">
    <property type="entry name" value="Zinc/RING finger domain, C3HC4 (zinc finger)"/>
    <property type="match status" value="1"/>
</dbReference>
<dbReference type="EMBL" id="JAVRRG010000179">
    <property type="protein sequence ID" value="KAK5079665.1"/>
    <property type="molecule type" value="Genomic_DNA"/>
</dbReference>
<dbReference type="Proteomes" id="UP001345013">
    <property type="component" value="Unassembled WGS sequence"/>
</dbReference>
<accession>A0ABR0JY59</accession>
<organism evidence="1 2">
    <name type="scientific">Lithohypha guttulata</name>
    <dbReference type="NCBI Taxonomy" id="1690604"/>
    <lineage>
        <taxon>Eukaryota</taxon>
        <taxon>Fungi</taxon>
        <taxon>Dikarya</taxon>
        <taxon>Ascomycota</taxon>
        <taxon>Pezizomycotina</taxon>
        <taxon>Eurotiomycetes</taxon>
        <taxon>Chaetothyriomycetidae</taxon>
        <taxon>Chaetothyriales</taxon>
        <taxon>Trichomeriaceae</taxon>
        <taxon>Lithohypha</taxon>
    </lineage>
</organism>
<evidence type="ECO:0008006" key="3">
    <source>
        <dbReference type="Google" id="ProtNLM"/>
    </source>
</evidence>
<comment type="caution">
    <text evidence="1">The sequence shown here is derived from an EMBL/GenBank/DDBJ whole genome shotgun (WGS) entry which is preliminary data.</text>
</comment>
<sequence length="301" mass="33828">MDTLADLDEDTLIAVLAVYRADIAEEKAHIKDDQNHSGYDHFNDNLTALECYLDEVESQYNLARDTRLAQSIVDAKLADFSTIAAIAKEEAQAKEDRAFAERLAGPNAILRGATRANNSLGAPPTYEEAIEKSCTPSLSKLAGLWVGHKAGRALHPENKTNDPDVEPEFDGMLQAECAICGDRKSYFEVASVPCGDQYCRACIHELFEKSFRDDSLFPPRCCRQHIAIENVDIFMTKELKDEFAAKNYRVQYTEQDILCQQEMRRIHTATEYCRQRRASAKTVEPLPARSARTRRISMNGA</sequence>
<keyword evidence="2" id="KW-1185">Reference proteome</keyword>
<evidence type="ECO:0000313" key="1">
    <source>
        <dbReference type="EMBL" id="KAK5079665.1"/>
    </source>
</evidence>
<reference evidence="1 2" key="1">
    <citation type="submission" date="2023-08" db="EMBL/GenBank/DDBJ databases">
        <title>Black Yeasts Isolated from many extreme environments.</title>
        <authorList>
            <person name="Coleine C."/>
            <person name="Stajich J.E."/>
            <person name="Selbmann L."/>
        </authorList>
    </citation>
    <scope>NUCLEOTIDE SEQUENCE [LARGE SCALE GENOMIC DNA]</scope>
    <source>
        <strain evidence="1 2">CCFEE 5885</strain>
    </source>
</reference>
<protein>
    <recommendedName>
        <fullName evidence="3">RING-type domain-containing protein</fullName>
    </recommendedName>
</protein>
<dbReference type="SUPFAM" id="SSF57850">
    <property type="entry name" value="RING/U-box"/>
    <property type="match status" value="1"/>
</dbReference>
<dbReference type="InterPro" id="IPR013083">
    <property type="entry name" value="Znf_RING/FYVE/PHD"/>
</dbReference>
<name>A0ABR0JY59_9EURO</name>
<proteinExistence type="predicted"/>
<evidence type="ECO:0000313" key="2">
    <source>
        <dbReference type="Proteomes" id="UP001345013"/>
    </source>
</evidence>